<dbReference type="RefSeq" id="XP_016627505.1">
    <property type="nucleotide sequence ID" value="XM_016781293.1"/>
</dbReference>
<evidence type="ECO:0000313" key="5">
    <source>
        <dbReference type="Proteomes" id="UP000053411"/>
    </source>
</evidence>
<comment type="cofactor">
    <cofactor evidence="2">
        <name>FAD</name>
        <dbReference type="ChEBI" id="CHEBI:57692"/>
    </cofactor>
</comment>
<dbReference type="STRING" id="1442371.A0A0D2JJM4"/>
<keyword evidence="2" id="KW-0274">FAD</keyword>
<evidence type="ECO:0000256" key="1">
    <source>
        <dbReference type="ARBA" id="ARBA00010790"/>
    </source>
</evidence>
<dbReference type="AlphaFoldDB" id="A0A0D2JJM4"/>
<evidence type="ECO:0000313" key="4">
    <source>
        <dbReference type="EMBL" id="KIX93382.1"/>
    </source>
</evidence>
<name>A0A0D2JJM4_9EURO</name>
<dbReference type="InterPro" id="IPR000172">
    <property type="entry name" value="GMC_OxRdtase_N"/>
</dbReference>
<dbReference type="EMBL" id="KN848094">
    <property type="protein sequence ID" value="KIX93382.1"/>
    <property type="molecule type" value="Genomic_DNA"/>
</dbReference>
<dbReference type="InterPro" id="IPR012132">
    <property type="entry name" value="GMC_OxRdtase"/>
</dbReference>
<feature type="binding site" evidence="2">
    <location>
        <position position="230"/>
    </location>
    <ligand>
        <name>FAD</name>
        <dbReference type="ChEBI" id="CHEBI:57692"/>
    </ligand>
</feature>
<keyword evidence="5" id="KW-1185">Reference proteome</keyword>
<protein>
    <recommendedName>
        <fullName evidence="3">Glucose-methanol-choline oxidoreductase N-terminal domain-containing protein</fullName>
    </recommendedName>
</protein>
<dbReference type="InterPro" id="IPR036188">
    <property type="entry name" value="FAD/NAD-bd_sf"/>
</dbReference>
<dbReference type="SUPFAM" id="SSF54373">
    <property type="entry name" value="FAD-linked reductases, C-terminal domain"/>
    <property type="match status" value="1"/>
</dbReference>
<dbReference type="PANTHER" id="PTHR11552:SF134">
    <property type="entry name" value="GLUCOSE-METHANOL-CHOLINE OXIDOREDUCTASE N-TERMINAL DOMAIN-CONTAINING PROTEIN"/>
    <property type="match status" value="1"/>
</dbReference>
<reference evidence="4 5" key="1">
    <citation type="submission" date="2015-01" db="EMBL/GenBank/DDBJ databases">
        <title>The Genome Sequence of Fonsecaea multimorphosa CBS 102226.</title>
        <authorList>
            <consortium name="The Broad Institute Genomics Platform"/>
            <person name="Cuomo C."/>
            <person name="de Hoog S."/>
            <person name="Gorbushina A."/>
            <person name="Stielow B."/>
            <person name="Teixiera M."/>
            <person name="Abouelleil A."/>
            <person name="Chapman S.B."/>
            <person name="Priest M."/>
            <person name="Young S.K."/>
            <person name="Wortman J."/>
            <person name="Nusbaum C."/>
            <person name="Birren B."/>
        </authorList>
    </citation>
    <scope>NUCLEOTIDE SEQUENCE [LARGE SCALE GENOMIC DNA]</scope>
    <source>
        <strain evidence="4 5">CBS 102226</strain>
    </source>
</reference>
<dbReference type="Pfam" id="PF05199">
    <property type="entry name" value="GMC_oxred_C"/>
    <property type="match status" value="1"/>
</dbReference>
<accession>A0A0D2JJM4</accession>
<dbReference type="GeneID" id="27716547"/>
<dbReference type="SUPFAM" id="SSF51905">
    <property type="entry name" value="FAD/NAD(P)-binding domain"/>
    <property type="match status" value="1"/>
</dbReference>
<dbReference type="Proteomes" id="UP000053411">
    <property type="component" value="Unassembled WGS sequence"/>
</dbReference>
<dbReference type="Gene3D" id="3.50.50.60">
    <property type="entry name" value="FAD/NAD(P)-binding domain"/>
    <property type="match status" value="1"/>
</dbReference>
<evidence type="ECO:0000256" key="2">
    <source>
        <dbReference type="PIRSR" id="PIRSR000137-2"/>
    </source>
</evidence>
<feature type="binding site" evidence="2">
    <location>
        <begin position="93"/>
        <end position="96"/>
    </location>
    <ligand>
        <name>FAD</name>
        <dbReference type="ChEBI" id="CHEBI:57692"/>
    </ligand>
</feature>
<dbReference type="GO" id="GO:0016614">
    <property type="term" value="F:oxidoreductase activity, acting on CH-OH group of donors"/>
    <property type="evidence" value="ECO:0007669"/>
    <property type="project" value="InterPro"/>
</dbReference>
<dbReference type="OrthoDB" id="269227at2759"/>
<dbReference type="PIRSF" id="PIRSF000137">
    <property type="entry name" value="Alcohol_oxidase"/>
    <property type="match status" value="1"/>
</dbReference>
<sequence>MSNQFDFIVVGAGAAGCLLASRLSRTSTAPSVLLIEAGNVLDDPNLRAAGRKFVNLADPSMGWADYSHVQKNVSGKSIIYPRGKGLGGSTMTNAMVYYVGSSEEYDYWADVTGCPKWRWPETKERFKRIEGFQDDTPIEYRKYAHPSPENHGSTGPVDVSLPSVWESGVSKVFEIAQAHGFPINLDQNSGNPIGIGLSPSTVSHGLRTTAASAFLENRPPNLTVWTEAIVTRILFSGRTAVGVELANGRKAHGTKATILCAGALDTPKLLLLSGIGPKDDLVPLGIKVVHDLPGVGKNLQDHLQSLIETRLSKKLLDRDVVRDGEPDTAGQTWPCLPFCFLKVEENLETEEFKQLDPSMQEYLKGKTVPQLSLGTAAPLFARGGRTFPDVSYYHVYVNCLMNPQSRGEVRLRSANPQDPPCFDFNALSHPYDLRAYINNTCKVMEFIEGEANSSYFAGYINGPASRSDEDIEKWLKAVSGPQFHATGSVMMGRPENKLACVDADFRVLGLENLYVADLSVCPTTPCCMTQSTAYMIAETAAETLIEKYSLEG</sequence>
<dbReference type="PANTHER" id="PTHR11552">
    <property type="entry name" value="GLUCOSE-METHANOL-CHOLINE GMC OXIDOREDUCTASE"/>
    <property type="match status" value="1"/>
</dbReference>
<dbReference type="PROSITE" id="PS00624">
    <property type="entry name" value="GMC_OXRED_2"/>
    <property type="match status" value="1"/>
</dbReference>
<evidence type="ECO:0000259" key="3">
    <source>
        <dbReference type="PROSITE" id="PS00624"/>
    </source>
</evidence>
<gene>
    <name evidence="4" type="ORF">Z520_10801</name>
</gene>
<dbReference type="InterPro" id="IPR007867">
    <property type="entry name" value="GMC_OxRtase_C"/>
</dbReference>
<dbReference type="GO" id="GO:0050660">
    <property type="term" value="F:flavin adenine dinucleotide binding"/>
    <property type="evidence" value="ECO:0007669"/>
    <property type="project" value="InterPro"/>
</dbReference>
<comment type="similarity">
    <text evidence="1">Belongs to the GMC oxidoreductase family.</text>
</comment>
<feature type="binding site" evidence="2">
    <location>
        <position position="335"/>
    </location>
    <ligand>
        <name>substrate</name>
    </ligand>
</feature>
<feature type="domain" description="Glucose-methanol-choline oxidoreductase N-terminal" evidence="3">
    <location>
        <begin position="262"/>
        <end position="276"/>
    </location>
</feature>
<dbReference type="Pfam" id="PF00732">
    <property type="entry name" value="GMC_oxred_N"/>
    <property type="match status" value="1"/>
</dbReference>
<organism evidence="4 5">
    <name type="scientific">Fonsecaea multimorphosa CBS 102226</name>
    <dbReference type="NCBI Taxonomy" id="1442371"/>
    <lineage>
        <taxon>Eukaryota</taxon>
        <taxon>Fungi</taxon>
        <taxon>Dikarya</taxon>
        <taxon>Ascomycota</taxon>
        <taxon>Pezizomycotina</taxon>
        <taxon>Eurotiomycetes</taxon>
        <taxon>Chaetothyriomycetidae</taxon>
        <taxon>Chaetothyriales</taxon>
        <taxon>Herpotrichiellaceae</taxon>
        <taxon>Fonsecaea</taxon>
    </lineage>
</organism>
<dbReference type="Gene3D" id="3.30.560.10">
    <property type="entry name" value="Glucose Oxidase, domain 3"/>
    <property type="match status" value="1"/>
</dbReference>
<proteinExistence type="inferred from homology"/>
<keyword evidence="2" id="KW-0285">Flavoprotein</keyword>
<dbReference type="VEuPathDB" id="FungiDB:Z520_10801"/>